<evidence type="ECO:0000313" key="14">
    <source>
        <dbReference type="EMBL" id="RYC73648.1"/>
    </source>
</evidence>
<evidence type="ECO:0000256" key="10">
    <source>
        <dbReference type="HAMAP-Rule" id="MF_00033"/>
    </source>
</evidence>
<feature type="transmembrane region" description="Helical" evidence="11">
    <location>
        <begin position="134"/>
        <end position="158"/>
    </location>
</feature>
<dbReference type="InterPro" id="IPR007235">
    <property type="entry name" value="Glyco_trans_28_C"/>
</dbReference>
<comment type="subcellular location">
    <subcellularLocation>
        <location evidence="10">Cell membrane</location>
        <topology evidence="10">Peripheral membrane protein</topology>
        <orientation evidence="10">Cytoplasmic side</orientation>
    </subcellularLocation>
</comment>
<dbReference type="CDD" id="cd03785">
    <property type="entry name" value="GT28_MurG"/>
    <property type="match status" value="1"/>
</dbReference>
<reference evidence="14 15" key="1">
    <citation type="journal article" date="2018" name="bioRxiv">
        <title>Evidence of independent acquisition and adaption of ultra-small bacteria to human hosts across the highly diverse yet reduced genomes of the phylum Saccharibacteria.</title>
        <authorList>
            <person name="McLean J.S."/>
            <person name="Bor B."/>
            <person name="To T.T."/>
            <person name="Liu Q."/>
            <person name="Kearns K.A."/>
            <person name="Solden L.M."/>
            <person name="Wrighton K.C."/>
            <person name="He X."/>
            <person name="Shi W."/>
        </authorList>
    </citation>
    <scope>NUCLEOTIDE SEQUENCE [LARGE SCALE GENOMIC DNA]</scope>
    <source>
        <strain evidence="14 15">TM7_KMM_G3_1_HOT_351</strain>
    </source>
</reference>
<evidence type="ECO:0000256" key="4">
    <source>
        <dbReference type="ARBA" id="ARBA00022679"/>
    </source>
</evidence>
<keyword evidence="15" id="KW-1185">Reference proteome</keyword>
<evidence type="ECO:0000256" key="1">
    <source>
        <dbReference type="ARBA" id="ARBA00022475"/>
    </source>
</evidence>
<evidence type="ECO:0000256" key="9">
    <source>
        <dbReference type="ARBA" id="ARBA00023316"/>
    </source>
</evidence>
<feature type="binding site" evidence="10">
    <location>
        <position position="343"/>
    </location>
    <ligand>
        <name>UDP-N-acetyl-alpha-D-glucosamine</name>
        <dbReference type="ChEBI" id="CHEBI:57705"/>
    </ligand>
</feature>
<feature type="transmembrane region" description="Helical" evidence="11">
    <location>
        <begin position="102"/>
        <end position="122"/>
    </location>
</feature>
<comment type="catalytic activity">
    <reaction evidence="10">
        <text>di-trans,octa-cis-undecaprenyl diphospho-N-acetyl-alpha-D-muramoyl-L-alanyl-D-glutamyl-meso-2,6-diaminopimeloyl-D-alanyl-D-alanine + UDP-N-acetyl-alpha-D-glucosamine = di-trans,octa-cis-undecaprenyl diphospho-[N-acetyl-alpha-D-glucosaminyl-(1-&gt;4)]-N-acetyl-alpha-D-muramoyl-L-alanyl-D-glutamyl-meso-2,6-diaminopimeloyl-D-alanyl-D-alanine + UDP + H(+)</text>
        <dbReference type="Rhea" id="RHEA:31227"/>
        <dbReference type="ChEBI" id="CHEBI:15378"/>
        <dbReference type="ChEBI" id="CHEBI:57705"/>
        <dbReference type="ChEBI" id="CHEBI:58223"/>
        <dbReference type="ChEBI" id="CHEBI:61387"/>
        <dbReference type="ChEBI" id="CHEBI:61388"/>
        <dbReference type="EC" id="2.4.1.227"/>
    </reaction>
</comment>
<keyword evidence="4 10" id="KW-0808">Transferase</keyword>
<dbReference type="PANTHER" id="PTHR21015">
    <property type="entry name" value="UDP-N-ACETYLGLUCOSAMINE--N-ACETYLMURAMYL-(PENTAPEPTIDE) PYROPHOSPHORYL-UNDECAPRENOL N-ACETYLGLUCOSAMINE TRANSFERASE 1"/>
    <property type="match status" value="1"/>
</dbReference>
<protein>
    <recommendedName>
        <fullName evidence="10">UDP-N-acetylglucosamine--N-acetylmuramyl-(pentapeptide) pyrophosphoryl-undecaprenol N-acetylglucosamine transferase</fullName>
        <ecNumber evidence="10">2.4.1.227</ecNumber>
    </recommendedName>
    <alternativeName>
        <fullName evidence="10">Undecaprenyl-PP-MurNAc-pentapeptide-UDPGlcNAc GlcNAc transferase</fullName>
    </alternativeName>
</protein>
<evidence type="ECO:0000256" key="3">
    <source>
        <dbReference type="ARBA" id="ARBA00022676"/>
    </source>
</evidence>
<evidence type="ECO:0000256" key="11">
    <source>
        <dbReference type="SAM" id="Phobius"/>
    </source>
</evidence>
<dbReference type="Proteomes" id="UP001191004">
    <property type="component" value="Unassembled WGS sequence"/>
</dbReference>
<keyword evidence="9 10" id="KW-0961">Cell wall biogenesis/degradation</keyword>
<keyword evidence="5 10" id="KW-0133">Cell shape</keyword>
<keyword evidence="7 10" id="KW-0472">Membrane</keyword>
<dbReference type="SUPFAM" id="SSF53756">
    <property type="entry name" value="UDP-Glycosyltransferase/glycogen phosphorylase"/>
    <property type="match status" value="1"/>
</dbReference>
<dbReference type="InterPro" id="IPR004276">
    <property type="entry name" value="GlycoTrans_28_N"/>
</dbReference>
<sequence length="420" mass="47407">MKVLVVGGGSGGHITPAMSVIRELLLKYPNTQVEFWTDRKYYKNILNLANEMSVGWGEEEEKSRKNRQYIRVRKVFAGKFRRYHGLKLKDYFDQGARTFFDVVFGNVAGAVGFLMGLTQTFLRLIIKRQRPDVVFLKGGFVGLPVGLVAGVLRIPYVLHESDAVFGLTNRILMKKAVKIATGVPVEVEKYSEEIAKKIEWVGIPVAPEFMPVSASMQNNLKRELGFNSRKKLVVITGGSQGSEHLNMSVSVILEKLLEKASVGLIAGRKYYDTMLELKDFEKWSRAKLDSDFRMWNFSPKMSEILGAADLVVSRAGATTITELAALKKPVILVPFEKLPGGHQTKNAERLSKSEAVEMVLDSKMMEKPELLLNKIFKLLDDDEKRERLANNLHELAKPEASKRMMEIIVEAKNKKRVENE</sequence>
<keyword evidence="8 10" id="KW-0131">Cell cycle</keyword>
<keyword evidence="1 10" id="KW-1003">Cell membrane</keyword>
<feature type="binding site" evidence="10">
    <location>
        <begin position="10"/>
        <end position="12"/>
    </location>
    <ligand>
        <name>UDP-N-acetyl-alpha-D-glucosamine</name>
        <dbReference type="ChEBI" id="CHEBI:57705"/>
    </ligand>
</feature>
<dbReference type="EMBL" id="PRLL01000006">
    <property type="protein sequence ID" value="RYC73648.1"/>
    <property type="molecule type" value="Genomic_DNA"/>
</dbReference>
<comment type="caution">
    <text evidence="14">The sequence shown here is derived from an EMBL/GenBank/DDBJ whole genome shotgun (WGS) entry which is preliminary data.</text>
</comment>
<dbReference type="InterPro" id="IPR006009">
    <property type="entry name" value="GlcNAc_MurG"/>
</dbReference>
<evidence type="ECO:0000256" key="6">
    <source>
        <dbReference type="ARBA" id="ARBA00022984"/>
    </source>
</evidence>
<evidence type="ECO:0000259" key="12">
    <source>
        <dbReference type="Pfam" id="PF03033"/>
    </source>
</evidence>
<evidence type="ECO:0000256" key="7">
    <source>
        <dbReference type="ARBA" id="ARBA00023136"/>
    </source>
</evidence>
<dbReference type="GO" id="GO:0016757">
    <property type="term" value="F:glycosyltransferase activity"/>
    <property type="evidence" value="ECO:0007669"/>
    <property type="project" value="UniProtKB-KW"/>
</dbReference>
<dbReference type="EC" id="2.4.1.227" evidence="10"/>
<dbReference type="PANTHER" id="PTHR21015:SF22">
    <property type="entry name" value="GLYCOSYLTRANSFERASE"/>
    <property type="match status" value="1"/>
</dbReference>
<comment type="caution">
    <text evidence="10">Lacks conserved residue(s) required for the propagation of feature annotation.</text>
</comment>
<organism evidence="14 15">
    <name type="scientific">Candidatus Nanosyncoccus nanoralicus</name>
    <dbReference type="NCBI Taxonomy" id="2171996"/>
    <lineage>
        <taxon>Bacteria</taxon>
        <taxon>Candidatus Saccharimonadota</taxon>
        <taxon>Candidatus Nanosyncoccalia</taxon>
        <taxon>Candidatus Nanosyncoccales</taxon>
        <taxon>Candidatus Nanosyncoccaceae</taxon>
        <taxon>Candidatus Nanosyncoccus</taxon>
    </lineage>
</organism>
<dbReference type="Pfam" id="PF04101">
    <property type="entry name" value="Glyco_tran_28_C"/>
    <property type="match status" value="1"/>
</dbReference>
<feature type="domain" description="Glycosyltransferase family 28 N-terminal" evidence="12">
    <location>
        <begin position="123"/>
        <end position="180"/>
    </location>
</feature>
<evidence type="ECO:0000256" key="2">
    <source>
        <dbReference type="ARBA" id="ARBA00022618"/>
    </source>
</evidence>
<reference evidence="14 15" key="2">
    <citation type="journal article" date="2020" name="Cell Rep.">
        <title>Acquisition and Adaptation of Ultra-small Parasitic Reduced Genome Bacteria to Mammalian Hosts.</title>
        <authorList>
            <person name="McLean J.S."/>
            <person name="Bor B."/>
            <person name="Kerns K.A."/>
            <person name="Liu Q."/>
            <person name="To T.T."/>
            <person name="Solden L."/>
            <person name="Hendrickson E.L."/>
            <person name="Wrighton K."/>
            <person name="Shi W."/>
            <person name="He X."/>
        </authorList>
    </citation>
    <scope>NUCLEOTIDE SEQUENCE [LARGE SCALE GENOMIC DNA]</scope>
    <source>
        <strain evidence="14 15">TM7_KMM_G3_1_HOT_351</strain>
    </source>
</reference>
<evidence type="ECO:0000256" key="5">
    <source>
        <dbReference type="ARBA" id="ARBA00022960"/>
    </source>
</evidence>
<comment type="function">
    <text evidence="10">Cell wall formation. Catalyzes the transfer of a GlcNAc subunit on undecaprenyl-pyrophosphoryl-MurNAc-pentapeptide (lipid intermediate I) to form undecaprenyl-pyrophosphoryl-MurNAc-(pentapeptide)GlcNAc (lipid intermediate II).</text>
</comment>
<keyword evidence="6 10" id="KW-0573">Peptidoglycan synthesis</keyword>
<dbReference type="Gene3D" id="3.40.50.2000">
    <property type="entry name" value="Glycogen Phosphorylase B"/>
    <property type="match status" value="2"/>
</dbReference>
<evidence type="ECO:0000259" key="13">
    <source>
        <dbReference type="Pfam" id="PF04101"/>
    </source>
</evidence>
<accession>A0ABY0FLQ1</accession>
<keyword evidence="11" id="KW-1133">Transmembrane helix</keyword>
<proteinExistence type="inferred from homology"/>
<comment type="pathway">
    <text evidence="10">Cell wall biogenesis; peptidoglycan biosynthesis.</text>
</comment>
<keyword evidence="3 10" id="KW-0328">Glycosyltransferase</keyword>
<feature type="domain" description="Glycosyl transferase family 28 C-terminal" evidence="13">
    <location>
        <begin position="233"/>
        <end position="403"/>
    </location>
</feature>
<gene>
    <name evidence="10 14" type="primary">murG</name>
    <name evidence="14" type="ORF">G3KMM_00287</name>
</gene>
<dbReference type="Pfam" id="PF03033">
    <property type="entry name" value="Glyco_transf_28"/>
    <property type="match status" value="1"/>
</dbReference>
<feature type="binding site" evidence="10">
    <location>
        <position position="239"/>
    </location>
    <ligand>
        <name>UDP-N-acetyl-alpha-D-glucosamine</name>
        <dbReference type="ChEBI" id="CHEBI:57705"/>
    </ligand>
</feature>
<evidence type="ECO:0000313" key="15">
    <source>
        <dbReference type="Proteomes" id="UP001191004"/>
    </source>
</evidence>
<keyword evidence="11" id="KW-0812">Transmembrane</keyword>
<evidence type="ECO:0000256" key="8">
    <source>
        <dbReference type="ARBA" id="ARBA00023306"/>
    </source>
</evidence>
<dbReference type="HAMAP" id="MF_00033">
    <property type="entry name" value="MurG"/>
    <property type="match status" value="1"/>
</dbReference>
<comment type="similarity">
    <text evidence="10">Belongs to the glycosyltransferase 28 family. MurG subfamily.</text>
</comment>
<dbReference type="RefSeq" id="WP_129604558.1">
    <property type="nucleotide sequence ID" value="NZ_PRLL01000006.1"/>
</dbReference>
<keyword evidence="2 10" id="KW-0132">Cell division</keyword>
<name>A0ABY0FLQ1_9BACT</name>